<evidence type="ECO:0000256" key="1">
    <source>
        <dbReference type="ARBA" id="ARBA00007274"/>
    </source>
</evidence>
<dbReference type="PANTHER" id="PTHR43300:SF7">
    <property type="entry name" value="UDP-N-ACETYLBACILLOSAMINE N-ACETYLTRANSFERASE"/>
    <property type="match status" value="1"/>
</dbReference>
<comment type="caution">
    <text evidence="5">The sequence shown here is derived from an EMBL/GenBank/DDBJ whole genome shotgun (WGS) entry which is preliminary data.</text>
</comment>
<dbReference type="Gene3D" id="3.40.50.20">
    <property type="match status" value="1"/>
</dbReference>
<dbReference type="Gene3D" id="2.160.10.10">
    <property type="entry name" value="Hexapeptide repeat proteins"/>
    <property type="match status" value="1"/>
</dbReference>
<evidence type="ECO:0000256" key="2">
    <source>
        <dbReference type="PIRSR" id="PIRSR620019-1"/>
    </source>
</evidence>
<comment type="similarity">
    <text evidence="1">Belongs to the transferase hexapeptide repeat family.</text>
</comment>
<protein>
    <submittedName>
        <fullName evidence="5">Sugar O-acyltransferase</fullName>
    </submittedName>
</protein>
<dbReference type="NCBIfam" id="TIGR03570">
    <property type="entry name" value="NeuD_NnaD"/>
    <property type="match status" value="1"/>
</dbReference>
<dbReference type="InterPro" id="IPR001451">
    <property type="entry name" value="Hexapep"/>
</dbReference>
<organism evidence="5 6">
    <name type="scientific">Enterobacter cloacae</name>
    <dbReference type="NCBI Taxonomy" id="550"/>
    <lineage>
        <taxon>Bacteria</taxon>
        <taxon>Pseudomonadati</taxon>
        <taxon>Pseudomonadota</taxon>
        <taxon>Gammaproteobacteria</taxon>
        <taxon>Enterobacterales</taxon>
        <taxon>Enterobacteriaceae</taxon>
        <taxon>Enterobacter</taxon>
        <taxon>Enterobacter cloacae complex</taxon>
    </lineage>
</organism>
<sequence>MKLGIYGAGGLGREVLVLAQQLNSTRRWEEIFFIDDVTSENFVAGIPVYHFALLDHAHTEIVIAIGEPVARQKLAEKVLKKSALSTLIHPSVFIPPGSQIGAGAILCHGTFISCDVTVGENVLVQPQACLGHDTEVKAHSVISSNVTLAGHCQLGQRVFIGMNCAVKENTVIGDDAIVGMGSAVFSDIPPATISLGNPARAMRKNEQGKVFK</sequence>
<name>A0A4Q2EET6_ENTCL</name>
<evidence type="ECO:0000256" key="3">
    <source>
        <dbReference type="PIRSR" id="PIRSR620019-2"/>
    </source>
</evidence>
<accession>A0A4Q2EET6</accession>
<dbReference type="PANTHER" id="PTHR43300">
    <property type="entry name" value="ACETYLTRANSFERASE"/>
    <property type="match status" value="1"/>
</dbReference>
<dbReference type="CDD" id="cd03360">
    <property type="entry name" value="LbH_AT_putative"/>
    <property type="match status" value="1"/>
</dbReference>
<dbReference type="EMBL" id="QJSL01000001">
    <property type="protein sequence ID" value="RXW30754.1"/>
    <property type="molecule type" value="Genomic_DNA"/>
</dbReference>
<dbReference type="InterPro" id="IPR011004">
    <property type="entry name" value="Trimer_LpxA-like_sf"/>
</dbReference>
<dbReference type="InterPro" id="IPR041561">
    <property type="entry name" value="PglD_N"/>
</dbReference>
<dbReference type="RefSeq" id="WP_129323343.1">
    <property type="nucleotide sequence ID" value="NZ_QJSL01000001.1"/>
</dbReference>
<evidence type="ECO:0000259" key="4">
    <source>
        <dbReference type="Pfam" id="PF17836"/>
    </source>
</evidence>
<reference evidence="5 6" key="1">
    <citation type="submission" date="2018-06" db="EMBL/GenBank/DDBJ databases">
        <title>Carbapenemase-producing Enterobacteriaceae present in wastewater treatment plant effluent and nearby surface waters in the US.</title>
        <authorList>
            <person name="Mathys D.A."/>
            <person name="Mollenkopf D.F."/>
            <person name="Feicht S.M."/>
            <person name="Adams R.J."/>
            <person name="Albers A.L."/>
            <person name="Grooters S.V."/>
            <person name="Stuever D.M."/>
            <person name="Daniels J.B."/>
            <person name="Wittum T.E."/>
        </authorList>
    </citation>
    <scope>NUCLEOTIDE SEQUENCE [LARGE SCALE GENOMIC DNA]</scope>
    <source>
        <strain evidence="5 6">GEO_4_Eff_A</strain>
    </source>
</reference>
<keyword evidence="5" id="KW-0012">Acyltransferase</keyword>
<dbReference type="AlphaFoldDB" id="A0A4Q2EET6"/>
<dbReference type="GO" id="GO:0016746">
    <property type="term" value="F:acyltransferase activity"/>
    <property type="evidence" value="ECO:0007669"/>
    <property type="project" value="UniProtKB-KW"/>
</dbReference>
<evidence type="ECO:0000313" key="6">
    <source>
        <dbReference type="Proteomes" id="UP000290875"/>
    </source>
</evidence>
<feature type="site" description="Increases basicity of active site His" evidence="2">
    <location>
        <position position="133"/>
    </location>
</feature>
<dbReference type="InterPro" id="IPR020019">
    <property type="entry name" value="AcTrfase_PglD-like"/>
</dbReference>
<dbReference type="Pfam" id="PF00132">
    <property type="entry name" value="Hexapep"/>
    <property type="match status" value="1"/>
</dbReference>
<feature type="binding site" evidence="3">
    <location>
        <position position="66"/>
    </location>
    <ligand>
        <name>substrate</name>
    </ligand>
</feature>
<dbReference type="Proteomes" id="UP000290875">
    <property type="component" value="Unassembled WGS sequence"/>
</dbReference>
<dbReference type="SUPFAM" id="SSF51161">
    <property type="entry name" value="Trimeric LpxA-like enzymes"/>
    <property type="match status" value="1"/>
</dbReference>
<feature type="active site" description="Proton acceptor" evidence="2">
    <location>
        <position position="132"/>
    </location>
</feature>
<feature type="domain" description="PglD N-terminal" evidence="4">
    <location>
        <begin position="2"/>
        <end position="78"/>
    </location>
</feature>
<proteinExistence type="inferred from homology"/>
<keyword evidence="5" id="KW-0808">Transferase</keyword>
<dbReference type="Pfam" id="PF17836">
    <property type="entry name" value="PglD_N"/>
    <property type="match status" value="1"/>
</dbReference>
<dbReference type="InterPro" id="IPR050179">
    <property type="entry name" value="Trans_hexapeptide_repeat"/>
</dbReference>
<evidence type="ECO:0000313" key="5">
    <source>
        <dbReference type="EMBL" id="RXW30754.1"/>
    </source>
</evidence>
<gene>
    <name evidence="5" type="ORF">DM877_00185</name>
</gene>